<proteinExistence type="predicted"/>
<dbReference type="EMBL" id="BDQG01000001">
    <property type="protein sequence ID" value="GAW65668.1"/>
    <property type="molecule type" value="Genomic_DNA"/>
</dbReference>
<protein>
    <submittedName>
        <fullName evidence="2">Uncharacterized protein</fullName>
    </submittedName>
</protein>
<organism evidence="2 3">
    <name type="scientific">Geoanaerobacter pelophilus</name>
    <dbReference type="NCBI Taxonomy" id="60036"/>
    <lineage>
        <taxon>Bacteria</taxon>
        <taxon>Pseudomonadati</taxon>
        <taxon>Thermodesulfobacteriota</taxon>
        <taxon>Desulfuromonadia</taxon>
        <taxon>Geobacterales</taxon>
        <taxon>Geobacteraceae</taxon>
        <taxon>Geoanaerobacter</taxon>
    </lineage>
</organism>
<dbReference type="RefSeq" id="WP_085812091.1">
    <property type="nucleotide sequence ID" value="NZ_BDQG01000001.1"/>
</dbReference>
<accession>A0ABQ0MF85</accession>
<evidence type="ECO:0000256" key="1">
    <source>
        <dbReference type="SAM" id="Phobius"/>
    </source>
</evidence>
<sequence>MKKARLTLPQLSAIAATRVVLGGGLGLLFADRFSPRERRALGWGLFLAGAASTIPLMRLVFDKRC</sequence>
<feature type="transmembrane region" description="Helical" evidence="1">
    <location>
        <begin position="41"/>
        <end position="61"/>
    </location>
</feature>
<reference evidence="3" key="1">
    <citation type="submission" date="2017-05" db="EMBL/GenBank/DDBJ databases">
        <title>Draft genome sequence of Geobacter pelophilus, a iron(III)-reducing bacteria.</title>
        <authorList>
            <person name="Aoyagi T."/>
            <person name="Koike H."/>
            <person name="Morita T."/>
            <person name="Sato Y."/>
            <person name="Habe H."/>
            <person name="Hori T."/>
        </authorList>
    </citation>
    <scope>NUCLEOTIDE SEQUENCE [LARGE SCALE GENOMIC DNA]</scope>
    <source>
        <strain evidence="3">Drf2</strain>
    </source>
</reference>
<evidence type="ECO:0000313" key="2">
    <source>
        <dbReference type="EMBL" id="GAW65668.1"/>
    </source>
</evidence>
<comment type="caution">
    <text evidence="2">The sequence shown here is derived from an EMBL/GenBank/DDBJ whole genome shotgun (WGS) entry which is preliminary data.</text>
</comment>
<name>A0ABQ0MF85_9BACT</name>
<keyword evidence="1" id="KW-0812">Transmembrane</keyword>
<dbReference type="Proteomes" id="UP000194153">
    <property type="component" value="Unassembled WGS sequence"/>
</dbReference>
<keyword evidence="3" id="KW-1185">Reference proteome</keyword>
<gene>
    <name evidence="2" type="ORF">GPEL0_01f0677</name>
</gene>
<evidence type="ECO:0000313" key="3">
    <source>
        <dbReference type="Proteomes" id="UP000194153"/>
    </source>
</evidence>
<keyword evidence="1" id="KW-1133">Transmembrane helix</keyword>
<keyword evidence="1" id="KW-0472">Membrane</keyword>